<dbReference type="Proteomes" id="UP001165296">
    <property type="component" value="Unassembled WGS sequence"/>
</dbReference>
<dbReference type="RefSeq" id="WP_226180673.1">
    <property type="nucleotide sequence ID" value="NZ_JAJADR010000015.1"/>
</dbReference>
<keyword evidence="3" id="KW-1185">Reference proteome</keyword>
<sequence>MVVSSFSPVQVIAWEDPGDETLRNFRYQICYGVVLLVASITGAGKEYVSVYCEQHDDYLCELANGKYDAVQVKTRKPEIGEWEITDEPIMKSIFRFYEMEINFPHHLEDFFVVSNAQYLDTESADPKKAAKCPVKFCNCLTDTSVDINTKPEFLANYGKLKSYLVGKGVATVDDPTLLSVLRRITWTTGPSRDGFFEYITQSHMTQLNGVGMWPNVKITKLTTDIVLKIFHASSLFSSQPAAWLVMNQGSNQTAAIAHKRIETTHIKEVVRSFEEDDIGKYYPNYDGIRLESLDKALLKLDEKMQEGGIAEKHISRVKDYALAAEATLLNLIQMPGFDELAVQQIEAIVESACEEAQLFAESSSTSATYGSKMLSSIQSKLRDIALHTPQDVFYQRYELLVGVAGLLSQECRIWWSEEFVLKSA</sequence>
<evidence type="ECO:0000259" key="1">
    <source>
        <dbReference type="Pfam" id="PF14130"/>
    </source>
</evidence>
<gene>
    <name evidence="2" type="ORF">LGH74_24240</name>
</gene>
<dbReference type="InterPro" id="IPR025382">
    <property type="entry name" value="Cap4-like_endonuclease_dom"/>
</dbReference>
<reference evidence="2" key="1">
    <citation type="submission" date="2021-10" db="EMBL/GenBank/DDBJ databases">
        <authorList>
            <person name="Dean J.D."/>
            <person name="Kim M.K."/>
            <person name="Newey C.N."/>
            <person name="Stoker T.S."/>
            <person name="Thompson D.W."/>
            <person name="Grose J.H."/>
        </authorList>
    </citation>
    <scope>NUCLEOTIDE SEQUENCE</scope>
    <source>
        <strain evidence="2">BT178</strain>
    </source>
</reference>
<dbReference type="Pfam" id="PF14130">
    <property type="entry name" value="Cap4_nuclease"/>
    <property type="match status" value="1"/>
</dbReference>
<dbReference type="EMBL" id="JAJADR010000015">
    <property type="protein sequence ID" value="MCB2411119.1"/>
    <property type="molecule type" value="Genomic_DNA"/>
</dbReference>
<name>A0ABS8AZC5_9BACT</name>
<feature type="domain" description="CD-NTase associated protein 4-like DNA endonuclease" evidence="1">
    <location>
        <begin position="16"/>
        <end position="124"/>
    </location>
</feature>
<evidence type="ECO:0000313" key="2">
    <source>
        <dbReference type="EMBL" id="MCB2411119.1"/>
    </source>
</evidence>
<accession>A0ABS8AZC5</accession>
<protein>
    <submittedName>
        <fullName evidence="2">DUF4297 domain-containing protein</fullName>
    </submittedName>
</protein>
<proteinExistence type="predicted"/>
<evidence type="ECO:0000313" key="3">
    <source>
        <dbReference type="Proteomes" id="UP001165296"/>
    </source>
</evidence>
<comment type="caution">
    <text evidence="2">The sequence shown here is derived from an EMBL/GenBank/DDBJ whole genome shotgun (WGS) entry which is preliminary data.</text>
</comment>
<organism evidence="2 3">
    <name type="scientific">Hymenobacter lucidus</name>
    <dbReference type="NCBI Taxonomy" id="2880930"/>
    <lineage>
        <taxon>Bacteria</taxon>
        <taxon>Pseudomonadati</taxon>
        <taxon>Bacteroidota</taxon>
        <taxon>Cytophagia</taxon>
        <taxon>Cytophagales</taxon>
        <taxon>Hymenobacteraceae</taxon>
        <taxon>Hymenobacter</taxon>
    </lineage>
</organism>